<proteinExistence type="predicted"/>
<protein>
    <submittedName>
        <fullName evidence="3">Uncharacterized protein</fullName>
    </submittedName>
</protein>
<reference evidence="3 4" key="1">
    <citation type="submission" date="2019-05" db="EMBL/GenBank/DDBJ databases">
        <title>Mikania micrantha, genome provides insights into the molecular mechanism of rapid growth.</title>
        <authorList>
            <person name="Liu B."/>
        </authorList>
    </citation>
    <scope>NUCLEOTIDE SEQUENCE [LARGE SCALE GENOMIC DNA]</scope>
    <source>
        <strain evidence="3">NLD-2019</strain>
        <tissue evidence="3">Leaf</tissue>
    </source>
</reference>
<dbReference type="Gene3D" id="2.60.200.40">
    <property type="match status" value="2"/>
</dbReference>
<evidence type="ECO:0000256" key="1">
    <source>
        <dbReference type="SAM" id="MobiDB-lite"/>
    </source>
</evidence>
<sequence>MAIQIRENHVKPHLSRHYIDLSPSTTSYTESFVAYRLGSSFNVDFLKFVPGFICLFHLFIFFEGLIADIDIESEQYRWMGSAQMDIYVRLIADIDIESEQYRWMGSARMDIYILSLSSIDGWEVLEWISVSIHGSKAYHRESYGKSVHVFSFAFIVHEVSYRFMAPEAYHRESYGKSVHVFFFALIVHEDYCIARMSITCNRVHVYSSEKDYTLFTPPPPSLSVETLSPIKGSSDTMEEVMASNDEDIEENYESNLKELPRSLG</sequence>
<keyword evidence="2" id="KW-0812">Transmembrane</keyword>
<feature type="region of interest" description="Disordered" evidence="1">
    <location>
        <begin position="242"/>
        <end position="264"/>
    </location>
</feature>
<comment type="caution">
    <text evidence="3">The sequence shown here is derived from an EMBL/GenBank/DDBJ whole genome shotgun (WGS) entry which is preliminary data.</text>
</comment>
<organism evidence="3 4">
    <name type="scientific">Mikania micrantha</name>
    <name type="common">bitter vine</name>
    <dbReference type="NCBI Taxonomy" id="192012"/>
    <lineage>
        <taxon>Eukaryota</taxon>
        <taxon>Viridiplantae</taxon>
        <taxon>Streptophyta</taxon>
        <taxon>Embryophyta</taxon>
        <taxon>Tracheophyta</taxon>
        <taxon>Spermatophyta</taxon>
        <taxon>Magnoliopsida</taxon>
        <taxon>eudicotyledons</taxon>
        <taxon>Gunneridae</taxon>
        <taxon>Pentapetalae</taxon>
        <taxon>asterids</taxon>
        <taxon>campanulids</taxon>
        <taxon>Asterales</taxon>
        <taxon>Asteraceae</taxon>
        <taxon>Asteroideae</taxon>
        <taxon>Heliantheae alliance</taxon>
        <taxon>Eupatorieae</taxon>
        <taxon>Mikania</taxon>
    </lineage>
</organism>
<name>A0A5N6LV97_9ASTR</name>
<evidence type="ECO:0000313" key="4">
    <source>
        <dbReference type="Proteomes" id="UP000326396"/>
    </source>
</evidence>
<keyword evidence="4" id="KW-1185">Reference proteome</keyword>
<gene>
    <name evidence="3" type="ORF">E3N88_38848</name>
</gene>
<dbReference type="Proteomes" id="UP000326396">
    <property type="component" value="Linkage Group LG8"/>
</dbReference>
<dbReference type="OrthoDB" id="3853857at2759"/>
<evidence type="ECO:0000313" key="3">
    <source>
        <dbReference type="EMBL" id="KAD2805471.1"/>
    </source>
</evidence>
<feature type="transmembrane region" description="Helical" evidence="2">
    <location>
        <begin position="48"/>
        <end position="69"/>
    </location>
</feature>
<feature type="compositionally biased region" description="Basic and acidic residues" evidence="1">
    <location>
        <begin position="255"/>
        <end position="264"/>
    </location>
</feature>
<dbReference type="AlphaFoldDB" id="A0A5N6LV97"/>
<evidence type="ECO:0000256" key="2">
    <source>
        <dbReference type="SAM" id="Phobius"/>
    </source>
</evidence>
<accession>A0A5N6LV97</accession>
<keyword evidence="2" id="KW-0472">Membrane</keyword>
<dbReference type="EMBL" id="SZYD01000018">
    <property type="protein sequence ID" value="KAD2805471.1"/>
    <property type="molecule type" value="Genomic_DNA"/>
</dbReference>
<keyword evidence="2" id="KW-1133">Transmembrane helix</keyword>